<dbReference type="Proteomes" id="UP001162992">
    <property type="component" value="Chromosome 14"/>
</dbReference>
<keyword evidence="2" id="KW-1185">Reference proteome</keyword>
<organism evidence="1 2">
    <name type="scientific">Diphasiastrum complanatum</name>
    <name type="common">Issler's clubmoss</name>
    <name type="synonym">Lycopodium complanatum</name>
    <dbReference type="NCBI Taxonomy" id="34168"/>
    <lineage>
        <taxon>Eukaryota</taxon>
        <taxon>Viridiplantae</taxon>
        <taxon>Streptophyta</taxon>
        <taxon>Embryophyta</taxon>
        <taxon>Tracheophyta</taxon>
        <taxon>Lycopodiopsida</taxon>
        <taxon>Lycopodiales</taxon>
        <taxon>Lycopodiaceae</taxon>
        <taxon>Lycopodioideae</taxon>
        <taxon>Diphasiastrum</taxon>
    </lineage>
</organism>
<name>A0ACC2BQB0_DIPCM</name>
<evidence type="ECO:0000313" key="2">
    <source>
        <dbReference type="Proteomes" id="UP001162992"/>
    </source>
</evidence>
<dbReference type="EMBL" id="CM055105">
    <property type="protein sequence ID" value="KAJ7531972.1"/>
    <property type="molecule type" value="Genomic_DNA"/>
</dbReference>
<gene>
    <name evidence="1" type="ORF">O6H91_14G067200</name>
</gene>
<protein>
    <submittedName>
        <fullName evidence="1">Uncharacterized protein</fullName>
    </submittedName>
</protein>
<comment type="caution">
    <text evidence="1">The sequence shown here is derived from an EMBL/GenBank/DDBJ whole genome shotgun (WGS) entry which is preliminary data.</text>
</comment>
<proteinExistence type="predicted"/>
<sequence>MLVANVENVGMACAQTIFTQELAEEIALVDVEEKKLKGEMLDLQHAGAFVPRVNITVDIDYAISAARIYVLSQQEQGKGRGNPGSICLNVMFRFPNPSSPDWLSTILTQFC</sequence>
<reference evidence="2" key="1">
    <citation type="journal article" date="2024" name="Proc. Natl. Acad. Sci. U.S.A.">
        <title>Extraordinary preservation of gene collinearity over three hundred million years revealed in homosporous lycophytes.</title>
        <authorList>
            <person name="Li C."/>
            <person name="Wickell D."/>
            <person name="Kuo L.Y."/>
            <person name="Chen X."/>
            <person name="Nie B."/>
            <person name="Liao X."/>
            <person name="Peng D."/>
            <person name="Ji J."/>
            <person name="Jenkins J."/>
            <person name="Williams M."/>
            <person name="Shu S."/>
            <person name="Plott C."/>
            <person name="Barry K."/>
            <person name="Rajasekar S."/>
            <person name="Grimwood J."/>
            <person name="Han X."/>
            <person name="Sun S."/>
            <person name="Hou Z."/>
            <person name="He W."/>
            <person name="Dai G."/>
            <person name="Sun C."/>
            <person name="Schmutz J."/>
            <person name="Leebens-Mack J.H."/>
            <person name="Li F.W."/>
            <person name="Wang L."/>
        </authorList>
    </citation>
    <scope>NUCLEOTIDE SEQUENCE [LARGE SCALE GENOMIC DNA]</scope>
    <source>
        <strain evidence="2">cv. PW_Plant_1</strain>
    </source>
</reference>
<evidence type="ECO:0000313" key="1">
    <source>
        <dbReference type="EMBL" id="KAJ7531972.1"/>
    </source>
</evidence>
<accession>A0ACC2BQB0</accession>